<dbReference type="InterPro" id="IPR018191">
    <property type="entry name" value="4-OT"/>
</dbReference>
<organism evidence="7">
    <name type="scientific">Thermogemmatispora argillosa</name>
    <dbReference type="NCBI Taxonomy" id="2045280"/>
    <lineage>
        <taxon>Bacteria</taxon>
        <taxon>Bacillati</taxon>
        <taxon>Chloroflexota</taxon>
        <taxon>Ktedonobacteria</taxon>
        <taxon>Thermogemmatisporales</taxon>
        <taxon>Thermogemmatisporaceae</taxon>
        <taxon>Thermogemmatispora</taxon>
    </lineage>
</organism>
<accession>A0A455T8V6</accession>
<keyword evidence="2 4" id="KW-0413">Isomerase</keyword>
<sequence length="86" mass="9138">MPVVIIEMYPGRTPEQKRALVKAVTEAMVEHAGARPDHLHVILHEVAPENWALAGRLGTEREAETPAASRPASDGEATSSAEKGGS</sequence>
<evidence type="ECO:0000256" key="1">
    <source>
        <dbReference type="ARBA" id="ARBA00006723"/>
    </source>
</evidence>
<dbReference type="EMBL" id="AP019377">
    <property type="protein sequence ID" value="BBH95908.1"/>
    <property type="molecule type" value="Genomic_DNA"/>
</dbReference>
<protein>
    <recommendedName>
        <fullName evidence="4">Tautomerase</fullName>
        <ecNumber evidence="4">5.3.2.-</ecNumber>
    </recommendedName>
</protein>
<feature type="domain" description="4-oxalocrotonate tautomerase-like" evidence="6">
    <location>
        <begin position="2"/>
        <end position="56"/>
    </location>
</feature>
<evidence type="ECO:0000256" key="3">
    <source>
        <dbReference type="PIRSR" id="PIRSR618191-1"/>
    </source>
</evidence>
<feature type="region of interest" description="Disordered" evidence="5">
    <location>
        <begin position="54"/>
        <end position="86"/>
    </location>
</feature>
<evidence type="ECO:0000256" key="5">
    <source>
        <dbReference type="SAM" id="MobiDB-lite"/>
    </source>
</evidence>
<dbReference type="SUPFAM" id="SSF55331">
    <property type="entry name" value="Tautomerase/MIF"/>
    <property type="match status" value="1"/>
</dbReference>
<comment type="similarity">
    <text evidence="1 4">Belongs to the 4-oxalocrotonate tautomerase family.</text>
</comment>
<evidence type="ECO:0000313" key="7">
    <source>
        <dbReference type="EMBL" id="BBH95908.1"/>
    </source>
</evidence>
<dbReference type="NCBIfam" id="TIGR00013">
    <property type="entry name" value="taut"/>
    <property type="match status" value="1"/>
</dbReference>
<feature type="active site" description="Proton acceptor; via imino nitrogen" evidence="3">
    <location>
        <position position="2"/>
    </location>
</feature>
<dbReference type="PANTHER" id="PTHR35530:SF1">
    <property type="entry name" value="2-HYDROXYMUCONATE TAUTOMERASE"/>
    <property type="match status" value="1"/>
</dbReference>
<evidence type="ECO:0000256" key="4">
    <source>
        <dbReference type="RuleBase" id="RU362032"/>
    </source>
</evidence>
<dbReference type="Gene3D" id="3.30.429.10">
    <property type="entry name" value="Macrophage Migration Inhibitory Factor"/>
    <property type="match status" value="1"/>
</dbReference>
<dbReference type="EC" id="5.3.2.-" evidence="4"/>
<dbReference type="AlphaFoldDB" id="A0A455T8V6"/>
<gene>
    <name evidence="7" type="ORF">KTA_41070</name>
</gene>
<proteinExistence type="inferred from homology"/>
<dbReference type="PANTHER" id="PTHR35530">
    <property type="entry name" value="TAUTOMERASE-RELATED"/>
    <property type="match status" value="1"/>
</dbReference>
<evidence type="ECO:0000259" key="6">
    <source>
        <dbReference type="Pfam" id="PF01361"/>
    </source>
</evidence>
<dbReference type="InterPro" id="IPR014347">
    <property type="entry name" value="Tautomerase/MIF_sf"/>
</dbReference>
<dbReference type="GO" id="GO:0016853">
    <property type="term" value="F:isomerase activity"/>
    <property type="evidence" value="ECO:0007669"/>
    <property type="project" value="UniProtKB-UniRule"/>
</dbReference>
<feature type="compositionally biased region" description="Polar residues" evidence="5">
    <location>
        <begin position="76"/>
        <end position="86"/>
    </location>
</feature>
<evidence type="ECO:0000256" key="2">
    <source>
        <dbReference type="ARBA" id="ARBA00023235"/>
    </source>
</evidence>
<reference evidence="7" key="1">
    <citation type="submission" date="2018-12" db="EMBL/GenBank/DDBJ databases">
        <title>Novel natural products biosynthetic potential of the class Ktedonobacteria.</title>
        <authorList>
            <person name="Zheng Y."/>
            <person name="Saitou A."/>
            <person name="Wang C.M."/>
            <person name="Toyoda A."/>
            <person name="Minakuchi Y."/>
            <person name="Sekiguchi Y."/>
            <person name="Ueda K."/>
            <person name="Takano H."/>
            <person name="Sakai Y."/>
            <person name="Yokota A."/>
            <person name="Yabe S."/>
        </authorList>
    </citation>
    <scope>NUCLEOTIDE SEQUENCE</scope>
    <source>
        <strain evidence="7">A3-2</strain>
    </source>
</reference>
<dbReference type="InterPro" id="IPR004370">
    <property type="entry name" value="4-OT-like_dom"/>
</dbReference>
<name>A0A455T8V6_9CHLR</name>
<dbReference type="Pfam" id="PF01361">
    <property type="entry name" value="Tautomerase"/>
    <property type="match status" value="1"/>
</dbReference>
<dbReference type="NCBIfam" id="NF002571">
    <property type="entry name" value="PRK02220.1"/>
    <property type="match status" value="1"/>
</dbReference>